<gene>
    <name evidence="2" type="ORF">LSH36_1341g00002</name>
</gene>
<comment type="caution">
    <text evidence="2">The sequence shown here is derived from an EMBL/GenBank/DDBJ whole genome shotgun (WGS) entry which is preliminary data.</text>
</comment>
<dbReference type="EMBL" id="JAODUP010001340">
    <property type="protein sequence ID" value="KAK2140481.1"/>
    <property type="molecule type" value="Genomic_DNA"/>
</dbReference>
<protein>
    <recommendedName>
        <fullName evidence="1">Fibrinogen C-terminal domain-containing protein</fullName>
    </recommendedName>
</protein>
<feature type="domain" description="Fibrinogen C-terminal" evidence="1">
    <location>
        <begin position="1"/>
        <end position="76"/>
    </location>
</feature>
<evidence type="ECO:0000313" key="2">
    <source>
        <dbReference type="EMBL" id="KAK2140481.1"/>
    </source>
</evidence>
<dbReference type="AlphaFoldDB" id="A0AAD9ITU4"/>
<evidence type="ECO:0000313" key="3">
    <source>
        <dbReference type="Proteomes" id="UP001208570"/>
    </source>
</evidence>
<proteinExistence type="predicted"/>
<dbReference type="Proteomes" id="UP001208570">
    <property type="component" value="Unassembled WGS sequence"/>
</dbReference>
<accession>A0AAD9ITU4</accession>
<reference evidence="2" key="1">
    <citation type="journal article" date="2023" name="Mol. Biol. Evol.">
        <title>Third-Generation Sequencing Reveals the Adaptive Role of the Epigenome in Three Deep-Sea Polychaetes.</title>
        <authorList>
            <person name="Perez M."/>
            <person name="Aroh O."/>
            <person name="Sun Y."/>
            <person name="Lan Y."/>
            <person name="Juniper S.K."/>
            <person name="Young C.R."/>
            <person name="Angers B."/>
            <person name="Qian P.Y."/>
        </authorList>
    </citation>
    <scope>NUCLEOTIDE SEQUENCE</scope>
    <source>
        <strain evidence="2">P08H-3</strain>
    </source>
</reference>
<sequence length="150" mass="16977">MKYNNGCMFSTGRIDNDKSSKQNIANTVKAPCWFCVITKVMLIGLYGQKPELITGSGIKWLGPWGSKTCVKFDTKKMELVSLKAVFVIGQILNRNVIRSTFHCQALRVTGRTWTDVPFWYTLLCDNVRVGLANVDDVQGTFLEHPLVHEY</sequence>
<name>A0AAD9ITU4_9ANNE</name>
<keyword evidence="3" id="KW-1185">Reference proteome</keyword>
<dbReference type="Pfam" id="PF00147">
    <property type="entry name" value="Fibrinogen_C"/>
    <property type="match status" value="1"/>
</dbReference>
<organism evidence="2 3">
    <name type="scientific">Paralvinella palmiformis</name>
    <dbReference type="NCBI Taxonomy" id="53620"/>
    <lineage>
        <taxon>Eukaryota</taxon>
        <taxon>Metazoa</taxon>
        <taxon>Spiralia</taxon>
        <taxon>Lophotrochozoa</taxon>
        <taxon>Annelida</taxon>
        <taxon>Polychaeta</taxon>
        <taxon>Sedentaria</taxon>
        <taxon>Canalipalpata</taxon>
        <taxon>Terebellida</taxon>
        <taxon>Terebelliformia</taxon>
        <taxon>Alvinellidae</taxon>
        <taxon>Paralvinella</taxon>
    </lineage>
</organism>
<evidence type="ECO:0000259" key="1">
    <source>
        <dbReference type="Pfam" id="PF00147"/>
    </source>
</evidence>
<dbReference type="InterPro" id="IPR002181">
    <property type="entry name" value="Fibrinogen_a/b/g_C_dom"/>
</dbReference>
<dbReference type="Gene3D" id="4.10.530.10">
    <property type="entry name" value="Gamma-fibrinogen Carboxyl Terminal Fragment, domain 2"/>
    <property type="match status" value="1"/>
</dbReference>